<name>A0AA36BDV4_OCTVU</name>
<gene>
    <name evidence="1" type="ORF">OCTVUL_1B012731</name>
</gene>
<evidence type="ECO:0000313" key="1">
    <source>
        <dbReference type="EMBL" id="CAI9731567.1"/>
    </source>
</evidence>
<accession>A0AA36BDV4</accession>
<dbReference type="AlphaFoldDB" id="A0AA36BDV4"/>
<sequence>MKHLLQDMKTHHAVSSGIIQSFNVLNKPLKKAISDAKGYKLIQAHNLHTKEQKNGKVDLDESSTGRHKTVGLVLYRLSESTTKSGMEP</sequence>
<evidence type="ECO:0000313" key="2">
    <source>
        <dbReference type="Proteomes" id="UP001162480"/>
    </source>
</evidence>
<reference evidence="1" key="1">
    <citation type="submission" date="2023-08" db="EMBL/GenBank/DDBJ databases">
        <authorList>
            <person name="Alioto T."/>
            <person name="Alioto T."/>
            <person name="Gomez Garrido J."/>
        </authorList>
    </citation>
    <scope>NUCLEOTIDE SEQUENCE</scope>
</reference>
<protein>
    <submittedName>
        <fullName evidence="1">Uncharacterized protein</fullName>
    </submittedName>
</protein>
<keyword evidence="2" id="KW-1185">Reference proteome</keyword>
<organism evidence="1 2">
    <name type="scientific">Octopus vulgaris</name>
    <name type="common">Common octopus</name>
    <dbReference type="NCBI Taxonomy" id="6645"/>
    <lineage>
        <taxon>Eukaryota</taxon>
        <taxon>Metazoa</taxon>
        <taxon>Spiralia</taxon>
        <taxon>Lophotrochozoa</taxon>
        <taxon>Mollusca</taxon>
        <taxon>Cephalopoda</taxon>
        <taxon>Coleoidea</taxon>
        <taxon>Octopodiformes</taxon>
        <taxon>Octopoda</taxon>
        <taxon>Incirrata</taxon>
        <taxon>Octopodidae</taxon>
        <taxon>Octopus</taxon>
    </lineage>
</organism>
<dbReference type="EMBL" id="OX597826">
    <property type="protein sequence ID" value="CAI9731567.1"/>
    <property type="molecule type" value="Genomic_DNA"/>
</dbReference>
<proteinExistence type="predicted"/>
<dbReference type="Proteomes" id="UP001162480">
    <property type="component" value="Chromosome 13"/>
</dbReference>